<evidence type="ECO:0000256" key="11">
    <source>
        <dbReference type="PROSITE-ProRule" id="PRU10141"/>
    </source>
</evidence>
<dbReference type="PANTHER" id="PTHR48012:SF17">
    <property type="entry name" value="MITOGEN-ACTIVATED PROTEIN KINASE KINASE KINASE KINASE 3"/>
    <property type="match status" value="1"/>
</dbReference>
<dbReference type="CDD" id="cd06613">
    <property type="entry name" value="STKc_MAP4K3_like"/>
    <property type="match status" value="1"/>
</dbReference>
<evidence type="ECO:0000259" key="13">
    <source>
        <dbReference type="PROSITE" id="PS50219"/>
    </source>
</evidence>
<evidence type="ECO:0000256" key="6">
    <source>
        <dbReference type="ARBA" id="ARBA00022679"/>
    </source>
</evidence>
<dbReference type="Proteomes" id="UP000472270">
    <property type="component" value="Unassembled WGS sequence"/>
</dbReference>
<protein>
    <recommendedName>
        <fullName evidence="3">non-specific serine/threonine protein kinase</fullName>
        <ecNumber evidence="3">2.7.11.1</ecNumber>
    </recommendedName>
</protein>
<dbReference type="Gene3D" id="1.10.510.10">
    <property type="entry name" value="Transferase(Phosphotransferase) domain 1"/>
    <property type="match status" value="2"/>
</dbReference>
<dbReference type="SUPFAM" id="SSF56112">
    <property type="entry name" value="Protein kinase-like (PK-like)"/>
    <property type="match status" value="1"/>
</dbReference>
<dbReference type="InterPro" id="IPR021160">
    <property type="entry name" value="MAPKKKK"/>
</dbReference>
<evidence type="ECO:0000256" key="1">
    <source>
        <dbReference type="ARBA" id="ARBA00001946"/>
    </source>
</evidence>
<feature type="binding site" evidence="10 11">
    <location>
        <position position="43"/>
    </location>
    <ligand>
        <name>ATP</name>
        <dbReference type="ChEBI" id="CHEBI:30616"/>
    </ligand>
</feature>
<comment type="similarity">
    <text evidence="2">Belongs to the protein kinase superfamily. STE Ser/Thr protein kinase family. STE20 subfamily.</text>
</comment>
<dbReference type="PANTHER" id="PTHR48012">
    <property type="entry name" value="STERILE20-LIKE KINASE, ISOFORM B-RELATED"/>
    <property type="match status" value="1"/>
</dbReference>
<dbReference type="EC" id="2.7.11.1" evidence="3"/>
<evidence type="ECO:0000256" key="3">
    <source>
        <dbReference type="ARBA" id="ARBA00012513"/>
    </source>
</evidence>
<feature type="domain" description="CNH" evidence="13">
    <location>
        <begin position="374"/>
        <end position="687"/>
    </location>
</feature>
<evidence type="ECO:0000256" key="2">
    <source>
        <dbReference type="ARBA" id="ARBA00008874"/>
    </source>
</evidence>
<dbReference type="AlphaFoldDB" id="A0A673L8V2"/>
<evidence type="ECO:0000256" key="7">
    <source>
        <dbReference type="ARBA" id="ARBA00022741"/>
    </source>
</evidence>
<dbReference type="InterPro" id="IPR011009">
    <property type="entry name" value="Kinase-like_dom_sf"/>
</dbReference>
<comment type="cofactor">
    <cofactor evidence="1">
        <name>Mg(2+)</name>
        <dbReference type="ChEBI" id="CHEBI:18420"/>
    </cofactor>
</comment>
<dbReference type="InterPro" id="IPR017441">
    <property type="entry name" value="Protein_kinase_ATP_BS"/>
</dbReference>
<dbReference type="InterPro" id="IPR050629">
    <property type="entry name" value="STE20/SPS1-PAK"/>
</dbReference>
<dbReference type="GO" id="GO:0005524">
    <property type="term" value="F:ATP binding"/>
    <property type="evidence" value="ECO:0007669"/>
    <property type="project" value="UniProtKB-UniRule"/>
</dbReference>
<reference evidence="14" key="2">
    <citation type="submission" date="2025-09" db="UniProtKB">
        <authorList>
            <consortium name="Ensembl"/>
        </authorList>
    </citation>
    <scope>IDENTIFICATION</scope>
</reference>
<keyword evidence="5" id="KW-0597">Phosphoprotein</keyword>
<organism evidence="14 15">
    <name type="scientific">Sinocyclocheilus rhinocerous</name>
    <dbReference type="NCBI Taxonomy" id="307959"/>
    <lineage>
        <taxon>Eukaryota</taxon>
        <taxon>Metazoa</taxon>
        <taxon>Chordata</taxon>
        <taxon>Craniata</taxon>
        <taxon>Vertebrata</taxon>
        <taxon>Euteleostomi</taxon>
        <taxon>Actinopterygii</taxon>
        <taxon>Neopterygii</taxon>
        <taxon>Teleostei</taxon>
        <taxon>Ostariophysi</taxon>
        <taxon>Cypriniformes</taxon>
        <taxon>Cyprinidae</taxon>
        <taxon>Cyprininae</taxon>
        <taxon>Sinocyclocheilus</taxon>
    </lineage>
</organism>
<keyword evidence="8" id="KW-0418">Kinase</keyword>
<dbReference type="GO" id="GO:0005737">
    <property type="term" value="C:cytoplasm"/>
    <property type="evidence" value="ECO:0007669"/>
    <property type="project" value="TreeGrafter"/>
</dbReference>
<evidence type="ECO:0000256" key="5">
    <source>
        <dbReference type="ARBA" id="ARBA00022553"/>
    </source>
</evidence>
<accession>A0A673L8V2</accession>
<dbReference type="GO" id="GO:0008349">
    <property type="term" value="F:MAP kinase kinase kinase kinase activity"/>
    <property type="evidence" value="ECO:0007669"/>
    <property type="project" value="InterPro"/>
</dbReference>
<dbReference type="FunFam" id="1.10.510.10:FF:001499">
    <property type="entry name" value="Kinase, STE STE20"/>
    <property type="match status" value="1"/>
</dbReference>
<evidence type="ECO:0000256" key="10">
    <source>
        <dbReference type="PIRSR" id="PIRSR038172-2"/>
    </source>
</evidence>
<dbReference type="PROSITE" id="PS50011">
    <property type="entry name" value="PROTEIN_KINASE_DOM"/>
    <property type="match status" value="1"/>
</dbReference>
<dbReference type="SMART" id="SM00036">
    <property type="entry name" value="CNH"/>
    <property type="match status" value="1"/>
</dbReference>
<dbReference type="PIRSF" id="PIRSF038172">
    <property type="entry name" value="MAPKKKK"/>
    <property type="match status" value="1"/>
</dbReference>
<evidence type="ECO:0000256" key="8">
    <source>
        <dbReference type="ARBA" id="ARBA00022777"/>
    </source>
</evidence>
<gene>
    <name evidence="14" type="primary">LOC107737247</name>
</gene>
<sequence>MDQAKIWRNPQEDFELIQRIGSGTYGDVYKARNVTTGELAAIKVIKLEPGEDFAVVQQEIIMMKDCKHSNIVAYFGSYLRRDKLWICMEYCGGGSLQDIYHGKIHHIKGANILLTDNGYIKLADFGVSAQITATLAKRKSFIGTPYWMAPEVAAVERKGGYNHLCDIWAVGITAIELAELQPPMFDLHPMRALFLMTKSNFQPPKLKDKVKWTNNFHNFVKLALTKNPKKRPPADKLLQHPFVSQPLSRILAIELLDKVNNPDSSSYTDLDDDDPEPEVQYISLCDSQCYHRYHFKNDSPFGTIIHKQSPENGSYEPGCQFNEPHEFIYSVCRPFYCEVIFFNMVHLAAPDLSIVLYFHVQMGACFSKVFNGCPLKIHCATSWINPDTRDQYLIFGAEEGIYTLNLNELHETSMEQLLPRRCTWLYVMSNSLLSISGKACHLYSHSLMGLFEHARQMQKLPVAIPTHKLPDKIIPRKFTISTKIPETKGCQKCCVVRNPYTGHKYLCGAFQSSVVLFEWVESMQKFMLVKSIDFPLPCPLEVFEMLVVPEHQYPLICMAVSKGTELNQVVRFETLNPNSTSNWFDSGGCVIHVTQLERDTILVCLDRCIKIVNLQGRLKSSRKLSAELTFNFQIESIGMRITQEISDNSRIFRLLGSDRVVVLESRPTDNPTAHSNLYILAGHENSY</sequence>
<feature type="domain" description="Protein kinase" evidence="12">
    <location>
        <begin position="14"/>
        <end position="243"/>
    </location>
</feature>
<dbReference type="InterPro" id="IPR001180">
    <property type="entry name" value="CNH_dom"/>
</dbReference>
<dbReference type="InterPro" id="IPR000719">
    <property type="entry name" value="Prot_kinase_dom"/>
</dbReference>
<name>A0A673L8V2_9TELE</name>
<proteinExistence type="inferred from homology"/>
<evidence type="ECO:0000256" key="4">
    <source>
        <dbReference type="ARBA" id="ARBA00022527"/>
    </source>
</evidence>
<keyword evidence="6" id="KW-0808">Transferase</keyword>
<keyword evidence="15" id="KW-1185">Reference proteome</keyword>
<evidence type="ECO:0000313" key="14">
    <source>
        <dbReference type="Ensembl" id="ENSSRHP00000075406.1"/>
    </source>
</evidence>
<keyword evidence="7 10" id="KW-0547">Nucleotide-binding</keyword>
<dbReference type="PROSITE" id="PS50219">
    <property type="entry name" value="CNH"/>
    <property type="match status" value="1"/>
</dbReference>
<evidence type="ECO:0000259" key="12">
    <source>
        <dbReference type="PROSITE" id="PS50011"/>
    </source>
</evidence>
<evidence type="ECO:0000256" key="9">
    <source>
        <dbReference type="ARBA" id="ARBA00022840"/>
    </source>
</evidence>
<dbReference type="Pfam" id="PF00069">
    <property type="entry name" value="Pkinase"/>
    <property type="match status" value="2"/>
</dbReference>
<dbReference type="PROSITE" id="PS00107">
    <property type="entry name" value="PROTEIN_KINASE_ATP"/>
    <property type="match status" value="1"/>
</dbReference>
<feature type="binding site" evidence="10">
    <location>
        <begin position="20"/>
        <end position="28"/>
    </location>
    <ligand>
        <name>ATP</name>
        <dbReference type="ChEBI" id="CHEBI:30616"/>
    </ligand>
</feature>
<reference evidence="14" key="1">
    <citation type="submission" date="2025-08" db="UniProtKB">
        <authorList>
            <consortium name="Ensembl"/>
        </authorList>
    </citation>
    <scope>IDENTIFICATION</scope>
</reference>
<keyword evidence="9 10" id="KW-0067">ATP-binding</keyword>
<keyword evidence="4" id="KW-0723">Serine/threonine-protein kinase</keyword>
<dbReference type="Ensembl" id="ENSSRHT00000077455.1">
    <property type="protein sequence ID" value="ENSSRHP00000075406.1"/>
    <property type="gene ID" value="ENSSRHG00000037292.1"/>
</dbReference>
<evidence type="ECO:0000313" key="15">
    <source>
        <dbReference type="Proteomes" id="UP000472270"/>
    </source>
</evidence>
<dbReference type="Pfam" id="PF00780">
    <property type="entry name" value="CNH"/>
    <property type="match status" value="1"/>
</dbReference>